<evidence type="ECO:0000259" key="10">
    <source>
        <dbReference type="PROSITE" id="PS50002"/>
    </source>
</evidence>
<dbReference type="Proteomes" id="UP001365542">
    <property type="component" value="Unassembled WGS sequence"/>
</dbReference>
<dbReference type="PROSITE" id="PS51741">
    <property type="entry name" value="F_BAR"/>
    <property type="match status" value="1"/>
</dbReference>
<dbReference type="Gene3D" id="1.20.1270.60">
    <property type="entry name" value="Arfaptin homology (AH) domain/BAR domain"/>
    <property type="match status" value="1"/>
</dbReference>
<feature type="compositionally biased region" description="Pro residues" evidence="9">
    <location>
        <begin position="813"/>
        <end position="836"/>
    </location>
</feature>
<evidence type="ECO:0000256" key="3">
    <source>
        <dbReference type="ARBA" id="ARBA00022490"/>
    </source>
</evidence>
<feature type="domain" description="F-BAR" evidence="11">
    <location>
        <begin position="15"/>
        <end position="268"/>
    </location>
</feature>
<dbReference type="CDD" id="cd07651">
    <property type="entry name" value="F-BAR_PombeCdc15_like"/>
    <property type="match status" value="1"/>
</dbReference>
<comment type="caution">
    <text evidence="12">The sequence shown here is derived from an EMBL/GenBank/DDBJ whole genome shotgun (WGS) entry which is preliminary data.</text>
</comment>
<feature type="compositionally biased region" description="Basic and acidic residues" evidence="9">
    <location>
        <begin position="1243"/>
        <end position="1329"/>
    </location>
</feature>
<dbReference type="PANTHER" id="PTHR23065:SF7">
    <property type="entry name" value="NOSTRIN, ISOFORM H"/>
    <property type="match status" value="1"/>
</dbReference>
<dbReference type="GO" id="GO:0120104">
    <property type="term" value="C:mitotic actomyosin contractile ring, proximal layer"/>
    <property type="evidence" value="ECO:0007669"/>
    <property type="project" value="TreeGrafter"/>
</dbReference>
<feature type="compositionally biased region" description="Low complexity" evidence="9">
    <location>
        <begin position="653"/>
        <end position="683"/>
    </location>
</feature>
<feature type="compositionally biased region" description="Low complexity" evidence="9">
    <location>
        <begin position="1021"/>
        <end position="1039"/>
    </location>
</feature>
<keyword evidence="7 8" id="KW-0175">Coiled coil</keyword>
<dbReference type="GO" id="GO:0005543">
    <property type="term" value="F:phospholipid binding"/>
    <property type="evidence" value="ECO:0007669"/>
    <property type="project" value="TreeGrafter"/>
</dbReference>
<organism evidence="12 13">
    <name type="scientific">Orbilia ellipsospora</name>
    <dbReference type="NCBI Taxonomy" id="2528407"/>
    <lineage>
        <taxon>Eukaryota</taxon>
        <taxon>Fungi</taxon>
        <taxon>Dikarya</taxon>
        <taxon>Ascomycota</taxon>
        <taxon>Pezizomycotina</taxon>
        <taxon>Orbiliomycetes</taxon>
        <taxon>Orbiliales</taxon>
        <taxon>Orbiliaceae</taxon>
        <taxon>Orbilia</taxon>
    </lineage>
</organism>
<feature type="compositionally biased region" description="Polar residues" evidence="9">
    <location>
        <begin position="643"/>
        <end position="652"/>
    </location>
</feature>
<evidence type="ECO:0000256" key="4">
    <source>
        <dbReference type="ARBA" id="ARBA00022553"/>
    </source>
</evidence>
<reference evidence="12 13" key="1">
    <citation type="submission" date="2019-10" db="EMBL/GenBank/DDBJ databases">
        <authorList>
            <person name="Palmer J.M."/>
        </authorList>
    </citation>
    <scope>NUCLEOTIDE SEQUENCE [LARGE SCALE GENOMIC DNA]</scope>
    <source>
        <strain evidence="12 13">TWF694</strain>
    </source>
</reference>
<protein>
    <submittedName>
        <fullName evidence="12">Uncharacterized protein</fullName>
    </submittedName>
</protein>
<feature type="compositionally biased region" description="Basic and acidic residues" evidence="9">
    <location>
        <begin position="1135"/>
        <end position="1155"/>
    </location>
</feature>
<proteinExistence type="predicted"/>
<feature type="domain" description="SH3" evidence="10">
    <location>
        <begin position="1489"/>
        <end position="1556"/>
    </location>
</feature>
<evidence type="ECO:0000256" key="5">
    <source>
        <dbReference type="ARBA" id="ARBA00023212"/>
    </source>
</evidence>
<feature type="compositionally biased region" description="Low complexity" evidence="9">
    <location>
        <begin position="1330"/>
        <end position="1357"/>
    </location>
</feature>
<dbReference type="CDD" id="cd00174">
    <property type="entry name" value="SH3"/>
    <property type="match status" value="1"/>
</dbReference>
<feature type="compositionally biased region" description="Polar residues" evidence="9">
    <location>
        <begin position="1387"/>
        <end position="1400"/>
    </location>
</feature>
<dbReference type="GO" id="GO:0009898">
    <property type="term" value="C:cytoplasmic side of plasma membrane"/>
    <property type="evidence" value="ECO:0007669"/>
    <property type="project" value="TreeGrafter"/>
</dbReference>
<dbReference type="PANTHER" id="PTHR23065">
    <property type="entry name" value="PROLINE-SERINE-THREONINE PHOSPHATASE INTERACTING PROTEIN 1"/>
    <property type="match status" value="1"/>
</dbReference>
<feature type="compositionally biased region" description="Polar residues" evidence="9">
    <location>
        <begin position="857"/>
        <end position="876"/>
    </location>
</feature>
<dbReference type="SUPFAM" id="SSF50044">
    <property type="entry name" value="SH3-domain"/>
    <property type="match status" value="1"/>
</dbReference>
<dbReference type="GO" id="GO:0030036">
    <property type="term" value="P:actin cytoskeleton organization"/>
    <property type="evidence" value="ECO:0007669"/>
    <property type="project" value="UniProtKB-ARBA"/>
</dbReference>
<dbReference type="InterPro" id="IPR001452">
    <property type="entry name" value="SH3_domain"/>
</dbReference>
<feature type="compositionally biased region" description="Low complexity" evidence="9">
    <location>
        <begin position="1053"/>
        <end position="1062"/>
    </location>
</feature>
<feature type="compositionally biased region" description="Low complexity" evidence="9">
    <location>
        <begin position="998"/>
        <end position="1011"/>
    </location>
</feature>
<dbReference type="EMBL" id="JAVHJO010000014">
    <property type="protein sequence ID" value="KAK6528927.1"/>
    <property type="molecule type" value="Genomic_DNA"/>
</dbReference>
<evidence type="ECO:0000259" key="11">
    <source>
        <dbReference type="PROSITE" id="PS51741"/>
    </source>
</evidence>
<dbReference type="SMART" id="SM00326">
    <property type="entry name" value="SH3"/>
    <property type="match status" value="1"/>
</dbReference>
<accession>A0AAV9WXJ7</accession>
<dbReference type="FunFam" id="1.20.1270.60:FF:000045">
    <property type="entry name" value="Cell division control protein"/>
    <property type="match status" value="1"/>
</dbReference>
<evidence type="ECO:0000256" key="8">
    <source>
        <dbReference type="SAM" id="Coils"/>
    </source>
</evidence>
<evidence type="ECO:0000256" key="7">
    <source>
        <dbReference type="PROSITE-ProRule" id="PRU01077"/>
    </source>
</evidence>
<keyword evidence="13" id="KW-1185">Reference proteome</keyword>
<dbReference type="SMART" id="SM00055">
    <property type="entry name" value="FCH"/>
    <property type="match status" value="1"/>
</dbReference>
<dbReference type="InterPro" id="IPR027267">
    <property type="entry name" value="AH/BAR_dom_sf"/>
</dbReference>
<evidence type="ECO:0000313" key="12">
    <source>
        <dbReference type="EMBL" id="KAK6528927.1"/>
    </source>
</evidence>
<sequence length="1556" mass="175632">MPAVVGISGGPGVALSFANNFWGKDDAGVVPLLERMHCAKTTCEELKSFYSTRASIEDEYARKLLALSRKNLGSQETGSLKASLDIVKLEMESMAKQHQNVAAQMKNELDDALAAFAGAMRERRKIIQGGIEKLLKAKMAQTNAVNKTRDRYEKDCLLIKNYLAQGHMVMGQEERKNKAKLEKTQVQLTTSNGEYENAIKALEETTARWNRDWKAACDKFQDLEEERLDFLKASLWSFANISSTVCVTDDASCEKVRVSLEDCEVEKDIVNFIQVKGTGGEIPDPPKYINFRRGDVSEDGNSNEEPGYSLAQFPREGNPSFRSASPIPPPLSLDQTIEDLENESVAAETVATSARSRRSQSKEAPAKSKRKSDTIETKLKKSKSKPDLSESKEERRRSKEAKEARKKTRSTPDFREEETYNSSGVGDRTPNKLRRERDREQEREHASSRNSRHESPMEAMDAQSQRSGGRRQDPYSGNNSPYGPGRQTTYNEYPLDGITRYCRQQPSDLGSASSPEPRPLSSYGGSEYSNPTSISSGDAYDHGHQMAYGQQAEKSPTKKKGFLSHTPFRRRSKSEKERERRGHGHTQSQHHPEVGQMMPMNQQYPQPGNHWQQQQQPPAPQPQQQYYQQPPPQAQPRPHPSTAPVSHRQTWSPQTAQQQQPPARALPQQPQQPPVRALPQPQQTASRPQPNYSFESTPEPEPIDPRASVMLNIGGNVFDVSTGEVTRAPPRQEEPPPPLEDDDIDLDPIAQALAELKGVHKKVNTNARATADRFYGLQTPAPPATPGIGMRDNRPPPPSFSRSQSDLSYTGPPSGPPPPPKSASPAPAPAPAPAPVAAPVRQEPPKSALGLPPPAFTSAQMQKTTQRYINKTQNLLGGQGGPPQPSQPDPRQRANTLDRPLSRQGQRALPTPNPQMSHNSDQMRAASPAPPARSVSPGPGMVADPMTALVPMGAGVAPPPLPAQSSRQAQFLAAQRGQGQGQQTRPLSTSPLSRQGEAQRQAEMQAQQEAQARARAEAEAARAQAEAQARAQEAQARAQAEAEAKARAEAESRAQQAQARAQAEARAKAAEAQANAEAEARALAEQEAMDNQRRQQQQAEAQRQQELLREQQRKMDEQRQADEHRRQQQQLEMQRQQEQREEQLREQQAREEQLREQQLQEEQLREQQIKEQQLREQQLKEQQLREQQLREQQLQEQRHREQQMKEQQLREQQVREQQLREQQLKEQQLKEQQLREQQMREQQLREQQLKEQQMREQQMREQQLREQQMKEQQLREQQEQLQREREEQAARELQMKQQQEREQQRQRELQEQQRQREMQRQQEEQRQREMQAQQQRQREMQQQQAQMQRPQMPAAQMSRPVSPALQNQMRATSPNPMRAKSPAPPAMQNSPHMSFRGTSPSPVPAGMMNENRPVSQQSSNTFVSANGMDHDLFGGGRPGSRMTMADSRPKSSYGLNAETGAVVLPGGPEQETGVELRDPTRQYSRDGRPVLQYARARYNFDATIPIELSFQKMDILAILRTQDDGWWEAEIVGDLPPGAHPRDFIGLVPSNYLAPL</sequence>
<dbReference type="Gene3D" id="2.30.30.40">
    <property type="entry name" value="SH3 Domains"/>
    <property type="match status" value="1"/>
</dbReference>
<dbReference type="SUPFAM" id="SSF103657">
    <property type="entry name" value="BAR/IMD domain-like"/>
    <property type="match status" value="1"/>
</dbReference>
<feature type="compositionally biased region" description="Polar residues" evidence="9">
    <location>
        <begin position="1364"/>
        <end position="1375"/>
    </location>
</feature>
<keyword evidence="5" id="KW-0206">Cytoskeleton</keyword>
<evidence type="ECO:0000313" key="13">
    <source>
        <dbReference type="Proteomes" id="UP001365542"/>
    </source>
</evidence>
<feature type="compositionally biased region" description="Polar residues" evidence="9">
    <location>
        <begin position="684"/>
        <end position="696"/>
    </location>
</feature>
<evidence type="ECO:0000256" key="2">
    <source>
        <dbReference type="ARBA" id="ARBA00022443"/>
    </source>
</evidence>
<feature type="compositionally biased region" description="Low complexity" evidence="9">
    <location>
        <begin position="1094"/>
        <end position="1105"/>
    </location>
</feature>
<dbReference type="InterPro" id="IPR031160">
    <property type="entry name" value="F_BAR_dom"/>
</dbReference>
<feature type="region of interest" description="Disordered" evidence="9">
    <location>
        <begin position="1243"/>
        <end position="1401"/>
    </location>
</feature>
<feature type="compositionally biased region" description="Pro residues" evidence="9">
    <location>
        <begin position="629"/>
        <end position="641"/>
    </location>
</feature>
<gene>
    <name evidence="12" type="ORF">TWF694_004156</name>
</gene>
<feature type="compositionally biased region" description="Low complexity" evidence="9">
    <location>
        <begin position="596"/>
        <end position="628"/>
    </location>
</feature>
<name>A0AAV9WXJ7_9PEZI</name>
<feature type="compositionally biased region" description="Polar residues" evidence="9">
    <location>
        <begin position="523"/>
        <end position="536"/>
    </location>
</feature>
<keyword evidence="4" id="KW-0597">Phosphoprotein</keyword>
<evidence type="ECO:0000256" key="1">
    <source>
        <dbReference type="ARBA" id="ARBA00004245"/>
    </source>
</evidence>
<feature type="coiled-coil region" evidence="8">
    <location>
        <begin position="88"/>
        <end position="122"/>
    </location>
</feature>
<dbReference type="PROSITE" id="PS50002">
    <property type="entry name" value="SH3"/>
    <property type="match status" value="1"/>
</dbReference>
<keyword evidence="2 6" id="KW-0728">SH3 domain</keyword>
<keyword evidence="3" id="KW-0963">Cytoplasm</keyword>
<feature type="compositionally biased region" description="Polar residues" evidence="9">
    <location>
        <begin position="502"/>
        <end position="514"/>
    </location>
</feature>
<feature type="region of interest" description="Disordered" evidence="9">
    <location>
        <begin position="283"/>
        <end position="744"/>
    </location>
</feature>
<feature type="compositionally biased region" description="Basic and acidic residues" evidence="9">
    <location>
        <begin position="429"/>
        <end position="456"/>
    </location>
</feature>
<feature type="compositionally biased region" description="Low complexity" evidence="9">
    <location>
        <begin position="924"/>
        <end position="940"/>
    </location>
</feature>
<feature type="compositionally biased region" description="Basic and acidic residues" evidence="9">
    <location>
        <begin position="360"/>
        <end position="403"/>
    </location>
</feature>
<dbReference type="InterPro" id="IPR001060">
    <property type="entry name" value="FCH_dom"/>
</dbReference>
<feature type="compositionally biased region" description="Basic and acidic residues" evidence="9">
    <location>
        <begin position="1196"/>
        <end position="1209"/>
    </location>
</feature>
<feature type="compositionally biased region" description="Low complexity" evidence="9">
    <location>
        <begin position="967"/>
        <end position="985"/>
    </location>
</feature>
<feature type="region of interest" description="Disordered" evidence="9">
    <location>
        <begin position="1190"/>
        <end position="1209"/>
    </location>
</feature>
<feature type="region of interest" description="Disordered" evidence="9">
    <location>
        <begin position="770"/>
        <end position="1159"/>
    </location>
</feature>
<feature type="compositionally biased region" description="Basic and acidic residues" evidence="9">
    <location>
        <begin position="1106"/>
        <end position="1126"/>
    </location>
</feature>
<feature type="compositionally biased region" description="Basic residues" evidence="9">
    <location>
        <begin position="557"/>
        <end position="573"/>
    </location>
</feature>
<comment type="subcellular location">
    <subcellularLocation>
        <location evidence="1">Cytoplasm</location>
        <location evidence="1">Cytoskeleton</location>
    </subcellularLocation>
</comment>
<dbReference type="Pfam" id="PF00018">
    <property type="entry name" value="SH3_1"/>
    <property type="match status" value="1"/>
</dbReference>
<feature type="compositionally biased region" description="Basic and acidic residues" evidence="9">
    <location>
        <begin position="1040"/>
        <end position="1052"/>
    </location>
</feature>
<evidence type="ECO:0000256" key="6">
    <source>
        <dbReference type="PROSITE-ProRule" id="PRU00192"/>
    </source>
</evidence>
<feature type="compositionally biased region" description="Polar residues" evidence="9">
    <location>
        <begin position="475"/>
        <end position="491"/>
    </location>
</feature>
<dbReference type="InterPro" id="IPR036028">
    <property type="entry name" value="SH3-like_dom_sf"/>
</dbReference>
<evidence type="ECO:0000256" key="9">
    <source>
        <dbReference type="SAM" id="MobiDB-lite"/>
    </source>
</evidence>